<evidence type="ECO:0000313" key="1">
    <source>
        <dbReference type="EMBL" id="MDX8526392.1"/>
    </source>
</evidence>
<sequence length="103" mass="11986">MAAIDPDWPFDDPPNVAVFTIHQIIRGKHIVDYVAHDDDDGAWQFLNRAVDFKMADAMLVGLSEMIKFNNSLRELWDLPYGWCAWREAKGQPWQRARKEPEAE</sequence>
<dbReference type="EMBL" id="JAVIJF010000012">
    <property type="protein sequence ID" value="MDX8526392.1"/>
    <property type="molecule type" value="Genomic_DNA"/>
</dbReference>
<protein>
    <submittedName>
        <fullName evidence="1">Uncharacterized protein</fullName>
    </submittedName>
</protein>
<keyword evidence="2" id="KW-1185">Reference proteome</keyword>
<comment type="caution">
    <text evidence="1">The sequence shown here is derived from an EMBL/GenBank/DDBJ whole genome shotgun (WGS) entry which is preliminary data.</text>
</comment>
<name>A0ABU4ZP35_9HYPH</name>
<accession>A0ABU4ZP35</accession>
<proteinExistence type="predicted"/>
<dbReference type="RefSeq" id="WP_320234333.1">
    <property type="nucleotide sequence ID" value="NZ_JAVIJF010000012.1"/>
</dbReference>
<gene>
    <name evidence="1" type="ORF">RFM68_17985</name>
</gene>
<dbReference type="Proteomes" id="UP001276840">
    <property type="component" value="Unassembled WGS sequence"/>
</dbReference>
<evidence type="ECO:0000313" key="2">
    <source>
        <dbReference type="Proteomes" id="UP001276840"/>
    </source>
</evidence>
<organism evidence="1 2">
    <name type="scientific">Mesorhizobium montanum</name>
    <dbReference type="NCBI Taxonomy" id="3072323"/>
    <lineage>
        <taxon>Bacteria</taxon>
        <taxon>Pseudomonadati</taxon>
        <taxon>Pseudomonadota</taxon>
        <taxon>Alphaproteobacteria</taxon>
        <taxon>Hyphomicrobiales</taxon>
        <taxon>Phyllobacteriaceae</taxon>
        <taxon>Mesorhizobium</taxon>
    </lineage>
</organism>
<reference evidence="1 2" key="1">
    <citation type="submission" date="2023-08" db="EMBL/GenBank/DDBJ databases">
        <title>Implementing the SeqCode for naming new Mesorhizobium species isolated from Vachellia karroo root nodules.</title>
        <authorList>
            <person name="Van Lill M."/>
        </authorList>
    </citation>
    <scope>NUCLEOTIDE SEQUENCE [LARGE SCALE GENOMIC DNA]</scope>
    <source>
        <strain evidence="1 2">MSK 1335</strain>
    </source>
</reference>